<sequence>MVLCIGGPRDEPGVRLCCGWSFAIIILMTLRTIADQRLDMVAGRSHGSKKGRSCKSGLSPYRRGARAASESDLFTRQFIRSVGVGVDGSNDLMTYLSWCAIGCLIDRTSSIVVIVGVVWSCPLLVGFVHGTF</sequence>
<protein>
    <submittedName>
        <fullName evidence="2">Uncharacterized protein</fullName>
    </submittedName>
</protein>
<comment type="caution">
    <text evidence="2">The sequence shown here is derived from an EMBL/GenBank/DDBJ whole genome shotgun (WGS) entry which is preliminary data.</text>
</comment>
<gene>
    <name evidence="2" type="ORF">HAX54_024062</name>
</gene>
<dbReference type="EMBL" id="JACEIK010002929">
    <property type="protein sequence ID" value="MCD9639491.1"/>
    <property type="molecule type" value="Genomic_DNA"/>
</dbReference>
<proteinExistence type="predicted"/>
<evidence type="ECO:0000256" key="1">
    <source>
        <dbReference type="SAM" id="Phobius"/>
    </source>
</evidence>
<organism evidence="2 3">
    <name type="scientific">Datura stramonium</name>
    <name type="common">Jimsonweed</name>
    <name type="synonym">Common thornapple</name>
    <dbReference type="NCBI Taxonomy" id="4076"/>
    <lineage>
        <taxon>Eukaryota</taxon>
        <taxon>Viridiplantae</taxon>
        <taxon>Streptophyta</taxon>
        <taxon>Embryophyta</taxon>
        <taxon>Tracheophyta</taxon>
        <taxon>Spermatophyta</taxon>
        <taxon>Magnoliopsida</taxon>
        <taxon>eudicotyledons</taxon>
        <taxon>Gunneridae</taxon>
        <taxon>Pentapetalae</taxon>
        <taxon>asterids</taxon>
        <taxon>lamiids</taxon>
        <taxon>Solanales</taxon>
        <taxon>Solanaceae</taxon>
        <taxon>Solanoideae</taxon>
        <taxon>Datureae</taxon>
        <taxon>Datura</taxon>
    </lineage>
</organism>
<dbReference type="Proteomes" id="UP000823775">
    <property type="component" value="Unassembled WGS sequence"/>
</dbReference>
<accession>A0ABS8UXF0</accession>
<evidence type="ECO:0000313" key="2">
    <source>
        <dbReference type="EMBL" id="MCD9639491.1"/>
    </source>
</evidence>
<name>A0ABS8UXF0_DATST</name>
<feature type="transmembrane region" description="Helical" evidence="1">
    <location>
        <begin position="111"/>
        <end position="130"/>
    </location>
</feature>
<feature type="transmembrane region" description="Helical" evidence="1">
    <location>
        <begin position="12"/>
        <end position="30"/>
    </location>
</feature>
<evidence type="ECO:0000313" key="3">
    <source>
        <dbReference type="Proteomes" id="UP000823775"/>
    </source>
</evidence>
<keyword evidence="1" id="KW-1133">Transmembrane helix</keyword>
<reference evidence="2 3" key="1">
    <citation type="journal article" date="2021" name="BMC Genomics">
        <title>Datura genome reveals duplications of psychoactive alkaloid biosynthetic genes and high mutation rate following tissue culture.</title>
        <authorList>
            <person name="Rajewski A."/>
            <person name="Carter-House D."/>
            <person name="Stajich J."/>
            <person name="Litt A."/>
        </authorList>
    </citation>
    <scope>NUCLEOTIDE SEQUENCE [LARGE SCALE GENOMIC DNA]</scope>
    <source>
        <strain evidence="2">AR-01</strain>
    </source>
</reference>
<keyword evidence="3" id="KW-1185">Reference proteome</keyword>
<keyword evidence="1" id="KW-0472">Membrane</keyword>
<keyword evidence="1" id="KW-0812">Transmembrane</keyword>